<dbReference type="Pfam" id="PF03169">
    <property type="entry name" value="OPT"/>
    <property type="match status" value="1"/>
</dbReference>
<feature type="transmembrane region" description="Helical" evidence="6">
    <location>
        <begin position="264"/>
        <end position="283"/>
    </location>
</feature>
<gene>
    <name evidence="7" type="ORF">KUV50_01755</name>
</gene>
<keyword evidence="2" id="KW-0813">Transport</keyword>
<evidence type="ECO:0000256" key="2">
    <source>
        <dbReference type="ARBA" id="ARBA00022448"/>
    </source>
</evidence>
<dbReference type="GO" id="GO:0035673">
    <property type="term" value="F:oligopeptide transmembrane transporter activity"/>
    <property type="evidence" value="ECO:0007669"/>
    <property type="project" value="InterPro"/>
</dbReference>
<feature type="transmembrane region" description="Helical" evidence="6">
    <location>
        <begin position="442"/>
        <end position="463"/>
    </location>
</feature>
<feature type="transmembrane region" description="Helical" evidence="6">
    <location>
        <begin position="46"/>
        <end position="65"/>
    </location>
</feature>
<feature type="transmembrane region" description="Helical" evidence="6">
    <location>
        <begin position="109"/>
        <end position="129"/>
    </location>
</feature>
<dbReference type="NCBIfam" id="TIGR00733">
    <property type="entry name" value="OPT family oligopeptide transporter"/>
    <property type="match status" value="1"/>
</dbReference>
<evidence type="ECO:0000256" key="1">
    <source>
        <dbReference type="ARBA" id="ARBA00004141"/>
    </source>
</evidence>
<comment type="subcellular location">
    <subcellularLocation>
        <location evidence="1">Membrane</location>
        <topology evidence="1">Multi-pass membrane protein</topology>
    </subcellularLocation>
</comment>
<dbReference type="Proteomes" id="UP000753961">
    <property type="component" value="Unassembled WGS sequence"/>
</dbReference>
<keyword evidence="8" id="KW-1185">Reference proteome</keyword>
<evidence type="ECO:0000313" key="7">
    <source>
        <dbReference type="EMBL" id="MBY5956841.1"/>
    </source>
</evidence>
<keyword evidence="4 6" id="KW-1133">Transmembrane helix</keyword>
<evidence type="ECO:0000313" key="8">
    <source>
        <dbReference type="Proteomes" id="UP000753961"/>
    </source>
</evidence>
<feature type="transmembrane region" description="Helical" evidence="6">
    <location>
        <begin position="20"/>
        <end position="40"/>
    </location>
</feature>
<dbReference type="NCBIfam" id="TIGR00728">
    <property type="entry name" value="OPT_sfam"/>
    <property type="match status" value="1"/>
</dbReference>
<feature type="transmembrane region" description="Helical" evidence="6">
    <location>
        <begin position="623"/>
        <end position="640"/>
    </location>
</feature>
<feature type="transmembrane region" description="Helical" evidence="6">
    <location>
        <begin position="224"/>
        <end position="244"/>
    </location>
</feature>
<name>A0A953HRA0_9BACT</name>
<comment type="caution">
    <text evidence="7">The sequence shown here is derived from an EMBL/GenBank/DDBJ whole genome shotgun (WGS) entry which is preliminary data.</text>
</comment>
<protein>
    <submittedName>
        <fullName evidence="7">Oligopeptide transporter, OPT family</fullName>
    </submittedName>
</protein>
<feature type="transmembrane region" description="Helical" evidence="6">
    <location>
        <begin position="316"/>
        <end position="334"/>
    </location>
</feature>
<proteinExistence type="predicted"/>
<feature type="transmembrane region" description="Helical" evidence="6">
    <location>
        <begin position="161"/>
        <end position="178"/>
    </location>
</feature>
<feature type="transmembrane region" description="Helical" evidence="6">
    <location>
        <begin position="402"/>
        <end position="421"/>
    </location>
</feature>
<feature type="transmembrane region" description="Helical" evidence="6">
    <location>
        <begin position="86"/>
        <end position="103"/>
    </location>
</feature>
<reference evidence="7" key="1">
    <citation type="submission" date="2021-06" db="EMBL/GenBank/DDBJ databases">
        <title>44 bacteria genomes isolated from Dapeng, Shenzhen.</title>
        <authorList>
            <person name="Zheng W."/>
            <person name="Yu S."/>
            <person name="Huang Y."/>
        </authorList>
    </citation>
    <scope>NUCLEOTIDE SEQUENCE</scope>
    <source>
        <strain evidence="7">DP5N28-2</strain>
    </source>
</reference>
<keyword evidence="5 6" id="KW-0472">Membrane</keyword>
<keyword evidence="3 6" id="KW-0812">Transmembrane</keyword>
<dbReference type="PANTHER" id="PTHR31645:SF0">
    <property type="entry name" value="OLIGOPEPTIDE TRANSPORTER YGL114W-RELATED"/>
    <property type="match status" value="1"/>
</dbReference>
<sequence>MKPSQKPYIPASKKLPETTVKAFILGALLSMVLASANAYLGLFAGMTVSASIPAAVLSMAILRLFKKSNILENNIVQTAASGGESLAAGVIFTFPALVLMGFWTEFDYLETMLIALCGGVLGVLFTIPLRSALIVQQKLQFPEGVATSEVLKSGEEGGDSVKYLIWGSLIGGVVKLIESGLNIWRGVSEGAGLVGNKLYLYFGINLSPALVAVGYIVGLRIAVLVFAGGVISWWITIPIIMWGSGIPEGASLVDAGYAMWSAKIRYIGVGAMVVGGLWALVDLRSSIVFAVKSGIHAVRNRVDSSKILRTEFDTPMSWVLIGIGALIVPIYIIYERVIGDFTISIFMAMIMVIAGFLFAAVAGYMAGLVGSSNNPISGVTIATILASALILLALMGSGAERGPAAAIMVGAVVCCAAAIAGDNMQDLKAGHILGATPFRQQMMQMVGVVSAALVLPLVLQLLMTGYGFGPVTEANPDALAAPQATLMASVAEGVFKGNLPWDMVYIGMAIGMAIILADLYQKKRKSSFRIPILAVAVGIYLPFELDSAIMLGGIIAWLVQRSLANSKKLNLDNPDKRKKDSEQTGLLIASGLITGEALIGILLAIPVAVYGRSDVLRIMDDPLSSLIGVVVILAIGYWIISSVKKVYRA</sequence>
<accession>A0A953HRA0</accession>
<dbReference type="GO" id="GO:0016020">
    <property type="term" value="C:membrane"/>
    <property type="evidence" value="ECO:0007669"/>
    <property type="project" value="UniProtKB-SubCell"/>
</dbReference>
<dbReference type="InterPro" id="IPR004813">
    <property type="entry name" value="OPT"/>
</dbReference>
<evidence type="ECO:0000256" key="4">
    <source>
        <dbReference type="ARBA" id="ARBA00022989"/>
    </source>
</evidence>
<feature type="transmembrane region" description="Helical" evidence="6">
    <location>
        <begin position="503"/>
        <end position="520"/>
    </location>
</feature>
<dbReference type="EMBL" id="JAHVHU010000002">
    <property type="protein sequence ID" value="MBY5956841.1"/>
    <property type="molecule type" value="Genomic_DNA"/>
</dbReference>
<dbReference type="PANTHER" id="PTHR31645">
    <property type="entry name" value="OLIGOPEPTIDE TRANSPORTER YGL114W-RELATED"/>
    <property type="match status" value="1"/>
</dbReference>
<dbReference type="AlphaFoldDB" id="A0A953HRA0"/>
<evidence type="ECO:0000256" key="6">
    <source>
        <dbReference type="SAM" id="Phobius"/>
    </source>
</evidence>
<dbReference type="InterPro" id="IPR045035">
    <property type="entry name" value="YSL-like"/>
</dbReference>
<evidence type="ECO:0000256" key="5">
    <source>
        <dbReference type="ARBA" id="ARBA00023136"/>
    </source>
</evidence>
<organism evidence="7 8">
    <name type="scientific">Membranihabitans marinus</name>
    <dbReference type="NCBI Taxonomy" id="1227546"/>
    <lineage>
        <taxon>Bacteria</taxon>
        <taxon>Pseudomonadati</taxon>
        <taxon>Bacteroidota</taxon>
        <taxon>Saprospiria</taxon>
        <taxon>Saprospirales</taxon>
        <taxon>Saprospiraceae</taxon>
        <taxon>Membranihabitans</taxon>
    </lineage>
</organism>
<feature type="transmembrane region" description="Helical" evidence="6">
    <location>
        <begin position="198"/>
        <end position="217"/>
    </location>
</feature>
<feature type="transmembrane region" description="Helical" evidence="6">
    <location>
        <begin position="376"/>
        <end position="396"/>
    </location>
</feature>
<dbReference type="RefSeq" id="WP_222578361.1">
    <property type="nucleotide sequence ID" value="NZ_JAHVHU010000002.1"/>
</dbReference>
<dbReference type="InterPro" id="IPR004814">
    <property type="entry name" value="Oligopep_transpt"/>
</dbReference>
<evidence type="ECO:0000256" key="3">
    <source>
        <dbReference type="ARBA" id="ARBA00022692"/>
    </source>
</evidence>
<feature type="transmembrane region" description="Helical" evidence="6">
    <location>
        <begin position="586"/>
        <end position="611"/>
    </location>
</feature>
<feature type="transmembrane region" description="Helical" evidence="6">
    <location>
        <begin position="346"/>
        <end position="369"/>
    </location>
</feature>